<sequence length="606" mass="69495">MAEKVLIYVAGNPDAYPLEYYDDDTGTYEGIIPQMLRSFSENSGYEILYYNADGEDRRSEYDKNNQVDILSGYMQGDEAPQGNLYASLFSVERDGELYTYRIYFTDAAPQTLVSDLSEYLSKISEQQVAGMLIDSSVQPVDYKGLNLLIVAVLCVIIALLCVAAAMLAKYKKKLRRAEKDSETDELTGLGNSEYLNRYYKQYVNDKNRILYQTIYFFVDTERLQRLTTSDETDEFVRYCAVLLSEYTGDSDILARVSDRGFVMLKLSSDAAGEHAWLETLLERVGMYSQLHNKPFETKMFAGIYPMQAEDQDLSEPIFQATQSAYEAMKTDAGYIVCTNEMKQKFIREKQLQASIDRAFERNEFQLYLQFYVDSNSLKILGGEALSRWNHPQRGVLQPDEFIPLMEREKMISRLDYYCLGKVCEFLDMLEKEGVDAFFVSCNFSRETFSSADFIDNVRQIIKKYAFPKELLIFEITESATARNVSQLQHNISALKEFGVRVALDDFGEGFTSFYDLHRYPVDGIKLDKGLIDYITTPSGRAILKAMIQVGHELNMTILAEGVESQEQVDALRQLGCDVIQGYRFYHPMPWWEAQKKITEKQVVPTA</sequence>
<dbReference type="InterPro" id="IPR035919">
    <property type="entry name" value="EAL_sf"/>
</dbReference>
<organism evidence="3 4">
    <name type="scientific">Candidatus Faeciplasma gallinarum</name>
    <dbReference type="NCBI Taxonomy" id="2840799"/>
    <lineage>
        <taxon>Bacteria</taxon>
        <taxon>Bacillati</taxon>
        <taxon>Bacillota</taxon>
        <taxon>Clostridia</taxon>
        <taxon>Eubacteriales</taxon>
        <taxon>Oscillospiraceae</taxon>
        <taxon>Oscillospiraceae incertae sedis</taxon>
        <taxon>Candidatus Faeciplasma</taxon>
    </lineage>
</organism>
<dbReference type="Proteomes" id="UP000823982">
    <property type="component" value="Unassembled WGS sequence"/>
</dbReference>
<dbReference type="SUPFAM" id="SSF141868">
    <property type="entry name" value="EAL domain-like"/>
    <property type="match status" value="1"/>
</dbReference>
<dbReference type="Gene3D" id="3.40.190.10">
    <property type="entry name" value="Periplasmic binding protein-like II"/>
    <property type="match status" value="1"/>
</dbReference>
<dbReference type="PROSITE" id="PS50883">
    <property type="entry name" value="EAL"/>
    <property type="match status" value="1"/>
</dbReference>
<feature type="transmembrane region" description="Helical" evidence="1">
    <location>
        <begin position="145"/>
        <end position="168"/>
    </location>
</feature>
<dbReference type="SUPFAM" id="SSF55073">
    <property type="entry name" value="Nucleotide cyclase"/>
    <property type="match status" value="1"/>
</dbReference>
<dbReference type="Gene3D" id="3.30.70.270">
    <property type="match status" value="1"/>
</dbReference>
<evidence type="ECO:0000256" key="1">
    <source>
        <dbReference type="SAM" id="Phobius"/>
    </source>
</evidence>
<gene>
    <name evidence="3" type="ORF">IAD01_04890</name>
</gene>
<evidence type="ECO:0000313" key="3">
    <source>
        <dbReference type="EMBL" id="HIS24724.1"/>
    </source>
</evidence>
<protein>
    <submittedName>
        <fullName evidence="3">EAL domain-containing protein</fullName>
    </submittedName>
</protein>
<keyword evidence="1" id="KW-1133">Transmembrane helix</keyword>
<dbReference type="SMART" id="SM00052">
    <property type="entry name" value="EAL"/>
    <property type="match status" value="1"/>
</dbReference>
<keyword evidence="1" id="KW-0472">Membrane</keyword>
<dbReference type="EMBL" id="DVIR01000044">
    <property type="protein sequence ID" value="HIS24724.1"/>
    <property type="molecule type" value="Genomic_DNA"/>
</dbReference>
<accession>A0A9D1EP12</accession>
<dbReference type="CDD" id="cd01948">
    <property type="entry name" value="EAL"/>
    <property type="match status" value="1"/>
</dbReference>
<dbReference type="PANTHER" id="PTHR33121:SF15">
    <property type="entry name" value="BLUE LIGHT- AND TEMPERATURE-REGULATED ANTIREPRESSOR BLUF"/>
    <property type="match status" value="1"/>
</dbReference>
<reference evidence="3" key="2">
    <citation type="journal article" date="2021" name="PeerJ">
        <title>Extensive microbial diversity within the chicken gut microbiome revealed by metagenomics and culture.</title>
        <authorList>
            <person name="Gilroy R."/>
            <person name="Ravi A."/>
            <person name="Getino M."/>
            <person name="Pursley I."/>
            <person name="Horton D.L."/>
            <person name="Alikhan N.F."/>
            <person name="Baker D."/>
            <person name="Gharbi K."/>
            <person name="Hall N."/>
            <person name="Watson M."/>
            <person name="Adriaenssens E.M."/>
            <person name="Foster-Nyarko E."/>
            <person name="Jarju S."/>
            <person name="Secka A."/>
            <person name="Antonio M."/>
            <person name="Oren A."/>
            <person name="Chaudhuri R.R."/>
            <person name="La Ragione R."/>
            <person name="Hildebrand F."/>
            <person name="Pallen M.J."/>
        </authorList>
    </citation>
    <scope>NUCLEOTIDE SEQUENCE</scope>
    <source>
        <strain evidence="3">CHK157-1446</strain>
    </source>
</reference>
<comment type="caution">
    <text evidence="3">The sequence shown here is derived from an EMBL/GenBank/DDBJ whole genome shotgun (WGS) entry which is preliminary data.</text>
</comment>
<proteinExistence type="predicted"/>
<evidence type="ECO:0000313" key="4">
    <source>
        <dbReference type="Proteomes" id="UP000823982"/>
    </source>
</evidence>
<name>A0A9D1EP12_9FIRM</name>
<dbReference type="PANTHER" id="PTHR33121">
    <property type="entry name" value="CYCLIC DI-GMP PHOSPHODIESTERASE PDEF"/>
    <property type="match status" value="1"/>
</dbReference>
<reference evidence="3" key="1">
    <citation type="submission" date="2020-10" db="EMBL/GenBank/DDBJ databases">
        <authorList>
            <person name="Gilroy R."/>
        </authorList>
    </citation>
    <scope>NUCLEOTIDE SEQUENCE</scope>
    <source>
        <strain evidence="3">CHK157-1446</strain>
    </source>
</reference>
<dbReference type="InterPro" id="IPR050706">
    <property type="entry name" value="Cyclic-di-GMP_PDE-like"/>
</dbReference>
<dbReference type="InterPro" id="IPR029787">
    <property type="entry name" value="Nucleotide_cyclase"/>
</dbReference>
<dbReference type="InterPro" id="IPR043128">
    <property type="entry name" value="Rev_trsase/Diguanyl_cyclase"/>
</dbReference>
<dbReference type="Gene3D" id="3.20.20.450">
    <property type="entry name" value="EAL domain"/>
    <property type="match status" value="1"/>
</dbReference>
<dbReference type="Pfam" id="PF00990">
    <property type="entry name" value="GGDEF"/>
    <property type="match status" value="1"/>
</dbReference>
<keyword evidence="1" id="KW-0812">Transmembrane</keyword>
<dbReference type="SMART" id="SM00267">
    <property type="entry name" value="GGDEF"/>
    <property type="match status" value="1"/>
</dbReference>
<dbReference type="InterPro" id="IPR001633">
    <property type="entry name" value="EAL_dom"/>
</dbReference>
<dbReference type="Pfam" id="PF00563">
    <property type="entry name" value="EAL"/>
    <property type="match status" value="1"/>
</dbReference>
<dbReference type="InterPro" id="IPR000160">
    <property type="entry name" value="GGDEF_dom"/>
</dbReference>
<feature type="domain" description="EAL" evidence="2">
    <location>
        <begin position="348"/>
        <end position="601"/>
    </location>
</feature>
<dbReference type="AlphaFoldDB" id="A0A9D1EP12"/>
<dbReference type="GO" id="GO:0071111">
    <property type="term" value="F:cyclic-guanylate-specific phosphodiesterase activity"/>
    <property type="evidence" value="ECO:0007669"/>
    <property type="project" value="InterPro"/>
</dbReference>
<evidence type="ECO:0000259" key="2">
    <source>
        <dbReference type="PROSITE" id="PS50883"/>
    </source>
</evidence>